<evidence type="ECO:0000313" key="4">
    <source>
        <dbReference type="Proteomes" id="UP000192610"/>
    </source>
</evidence>
<dbReference type="SUPFAM" id="SSF52172">
    <property type="entry name" value="CheY-like"/>
    <property type="match status" value="1"/>
</dbReference>
<comment type="caution">
    <text evidence="1">Lacks conserved residue(s) required for the propagation of feature annotation.</text>
</comment>
<evidence type="ECO:0000313" key="3">
    <source>
        <dbReference type="EMBL" id="OQP47889.1"/>
    </source>
</evidence>
<dbReference type="Proteomes" id="UP000192610">
    <property type="component" value="Unassembled WGS sequence"/>
</dbReference>
<evidence type="ECO:0000259" key="2">
    <source>
        <dbReference type="PROSITE" id="PS50110"/>
    </source>
</evidence>
<feature type="domain" description="Response regulatory" evidence="2">
    <location>
        <begin position="7"/>
        <end position="101"/>
    </location>
</feature>
<dbReference type="EMBL" id="LVXG01000020">
    <property type="protein sequence ID" value="OQP47889.1"/>
    <property type="molecule type" value="Genomic_DNA"/>
</dbReference>
<evidence type="ECO:0000256" key="1">
    <source>
        <dbReference type="PROSITE-ProRule" id="PRU00169"/>
    </source>
</evidence>
<dbReference type="RefSeq" id="WP_081200658.1">
    <property type="nucleotide sequence ID" value="NZ_FOCZ01000023.1"/>
</dbReference>
<dbReference type="AlphaFoldDB" id="A0A1V9EP08"/>
<dbReference type="OrthoDB" id="674660at2"/>
<dbReference type="Gene3D" id="3.40.50.2300">
    <property type="match status" value="1"/>
</dbReference>
<comment type="caution">
    <text evidence="3">The sequence shown here is derived from an EMBL/GenBank/DDBJ whole genome shotgun (WGS) entry which is preliminary data.</text>
</comment>
<dbReference type="InterPro" id="IPR011006">
    <property type="entry name" value="CheY-like_superfamily"/>
</dbReference>
<dbReference type="PROSITE" id="PS50110">
    <property type="entry name" value="RESPONSE_REGULATORY"/>
    <property type="match status" value="1"/>
</dbReference>
<keyword evidence="4" id="KW-1185">Reference proteome</keyword>
<reference evidence="4" key="1">
    <citation type="submission" date="2016-04" db="EMBL/GenBank/DDBJ databases">
        <authorList>
            <person name="Chen L."/>
            <person name="Zhuang W."/>
            <person name="Wang G."/>
        </authorList>
    </citation>
    <scope>NUCLEOTIDE SEQUENCE [LARGE SCALE GENOMIC DNA]</scope>
    <source>
        <strain evidence="4">17621</strain>
    </source>
</reference>
<dbReference type="GO" id="GO:0000160">
    <property type="term" value="P:phosphorelay signal transduction system"/>
    <property type="evidence" value="ECO:0007669"/>
    <property type="project" value="InterPro"/>
</dbReference>
<accession>A0A1V9EP08</accession>
<sequence>MQEKTRYIILFYDHSENVLSMKQLLQHLPVPVETDCVENFQQLLEVLDNRLPDLIIVYVNNPVKGYVSHLKDMRFNIGIDEIPVYVFSELPEKQTLIELMS</sequence>
<gene>
    <name evidence="3" type="ORF">A4H97_30255</name>
</gene>
<organism evidence="3 4">
    <name type="scientific">Niastella yeongjuensis</name>
    <dbReference type="NCBI Taxonomy" id="354355"/>
    <lineage>
        <taxon>Bacteria</taxon>
        <taxon>Pseudomonadati</taxon>
        <taxon>Bacteroidota</taxon>
        <taxon>Chitinophagia</taxon>
        <taxon>Chitinophagales</taxon>
        <taxon>Chitinophagaceae</taxon>
        <taxon>Niastella</taxon>
    </lineage>
</organism>
<proteinExistence type="predicted"/>
<name>A0A1V9EP08_9BACT</name>
<dbReference type="InterPro" id="IPR001789">
    <property type="entry name" value="Sig_transdc_resp-reg_receiver"/>
</dbReference>
<protein>
    <recommendedName>
        <fullName evidence="2">Response regulatory domain-containing protein</fullName>
    </recommendedName>
</protein>